<accession>A0ABQ2WA63</accession>
<dbReference type="EMBL" id="BMTF01000031">
    <property type="protein sequence ID" value="GGV95250.1"/>
    <property type="molecule type" value="Genomic_DNA"/>
</dbReference>
<organism evidence="12 13">
    <name type="scientific">Streptomyces gelaticus</name>
    <dbReference type="NCBI Taxonomy" id="285446"/>
    <lineage>
        <taxon>Bacteria</taxon>
        <taxon>Bacillati</taxon>
        <taxon>Actinomycetota</taxon>
        <taxon>Actinomycetes</taxon>
        <taxon>Kitasatosporales</taxon>
        <taxon>Streptomycetaceae</taxon>
        <taxon>Streptomyces</taxon>
    </lineage>
</organism>
<dbReference type="SUPFAM" id="SSF50022">
    <property type="entry name" value="ISP domain"/>
    <property type="match status" value="1"/>
</dbReference>
<dbReference type="PANTHER" id="PTHR10134">
    <property type="entry name" value="CYTOCHROME B-C1 COMPLEX SUBUNIT RIESKE, MITOCHONDRIAL"/>
    <property type="match status" value="1"/>
</dbReference>
<evidence type="ECO:0000256" key="9">
    <source>
        <dbReference type="ARBA" id="ARBA00034078"/>
    </source>
</evidence>
<evidence type="ECO:0000313" key="13">
    <source>
        <dbReference type="Proteomes" id="UP000660675"/>
    </source>
</evidence>
<evidence type="ECO:0000256" key="5">
    <source>
        <dbReference type="ARBA" id="ARBA00023004"/>
    </source>
</evidence>
<keyword evidence="7" id="KW-1015">Disulfide bond</keyword>
<keyword evidence="13" id="KW-1185">Reference proteome</keyword>
<evidence type="ECO:0000256" key="8">
    <source>
        <dbReference type="ARBA" id="ARBA00029586"/>
    </source>
</evidence>
<sequence>MSTSQNHEGRPGRRAVVVAAGAASVAAALTACTNQGESGGSDVVEPAAGDGTDTRGTALARTADIPEGGGKVFADQGVVVTQPRAGEFKAFSSNCTHQSCAVSRVADGAIHCPCHGSMFDASTGAVAHGPATRPLPARKITVTGDSITLAP</sequence>
<keyword evidence="6" id="KW-0411">Iron-sulfur</keyword>
<dbReference type="Pfam" id="PF00355">
    <property type="entry name" value="Rieske"/>
    <property type="match status" value="1"/>
</dbReference>
<evidence type="ECO:0000256" key="4">
    <source>
        <dbReference type="ARBA" id="ARBA00022723"/>
    </source>
</evidence>
<dbReference type="Proteomes" id="UP000660675">
    <property type="component" value="Unassembled WGS sequence"/>
</dbReference>
<dbReference type="PRINTS" id="PR00162">
    <property type="entry name" value="RIESKE"/>
</dbReference>
<comment type="caution">
    <text evidence="12">The sequence shown here is derived from an EMBL/GenBank/DDBJ whole genome shotgun (WGS) entry which is preliminary data.</text>
</comment>
<evidence type="ECO:0000259" key="11">
    <source>
        <dbReference type="PROSITE" id="PS51296"/>
    </source>
</evidence>
<dbReference type="CDD" id="cd03467">
    <property type="entry name" value="Rieske"/>
    <property type="match status" value="1"/>
</dbReference>
<dbReference type="RefSeq" id="WP_189547621.1">
    <property type="nucleotide sequence ID" value="NZ_BMTF01000031.1"/>
</dbReference>
<comment type="cofactor">
    <cofactor evidence="9">
        <name>[2Fe-2S] cluster</name>
        <dbReference type="ChEBI" id="CHEBI:190135"/>
    </cofactor>
</comment>
<keyword evidence="5" id="KW-0408">Iron</keyword>
<dbReference type="Gene3D" id="2.102.10.10">
    <property type="entry name" value="Rieske [2Fe-2S] iron-sulphur domain"/>
    <property type="match status" value="1"/>
</dbReference>
<evidence type="ECO:0000256" key="7">
    <source>
        <dbReference type="ARBA" id="ARBA00023157"/>
    </source>
</evidence>
<dbReference type="PROSITE" id="PS51296">
    <property type="entry name" value="RIESKE"/>
    <property type="match status" value="1"/>
</dbReference>
<gene>
    <name evidence="12" type="ORF">GCM10015535_62270</name>
</gene>
<evidence type="ECO:0000313" key="12">
    <source>
        <dbReference type="EMBL" id="GGV95250.1"/>
    </source>
</evidence>
<feature type="domain" description="Rieske" evidence="11">
    <location>
        <begin position="57"/>
        <end position="149"/>
    </location>
</feature>
<dbReference type="InterPro" id="IPR014349">
    <property type="entry name" value="Rieske_Fe-S_prot"/>
</dbReference>
<dbReference type="InterPro" id="IPR005805">
    <property type="entry name" value="Rieske_Fe-S_prot_C"/>
</dbReference>
<evidence type="ECO:0000256" key="1">
    <source>
        <dbReference type="ARBA" id="ARBA00002494"/>
    </source>
</evidence>
<reference evidence="13" key="1">
    <citation type="journal article" date="2019" name="Int. J. Syst. Evol. Microbiol.">
        <title>The Global Catalogue of Microorganisms (GCM) 10K type strain sequencing project: providing services to taxonomists for standard genome sequencing and annotation.</title>
        <authorList>
            <consortium name="The Broad Institute Genomics Platform"/>
            <consortium name="The Broad Institute Genome Sequencing Center for Infectious Disease"/>
            <person name="Wu L."/>
            <person name="Ma J."/>
        </authorList>
    </citation>
    <scope>NUCLEOTIDE SEQUENCE [LARGE SCALE GENOMIC DNA]</scope>
    <source>
        <strain evidence="13">JCM 4376</strain>
    </source>
</reference>
<keyword evidence="4" id="KW-0479">Metal-binding</keyword>
<protein>
    <recommendedName>
        <fullName evidence="2">Cytochrome bc1 complex Rieske iron-sulfur subunit</fullName>
    </recommendedName>
    <alternativeName>
        <fullName evidence="8">Cytochrome bc1 reductase complex subunit QcrA</fullName>
    </alternativeName>
</protein>
<evidence type="ECO:0000256" key="3">
    <source>
        <dbReference type="ARBA" id="ARBA00022714"/>
    </source>
</evidence>
<feature type="region of interest" description="Disordered" evidence="10">
    <location>
        <begin position="35"/>
        <end position="55"/>
    </location>
</feature>
<comment type="function">
    <text evidence="1">Iron-sulfur subunit of the cytochrome bc1 complex, an essential component of the respiratory electron transport chain required for ATP synthesis. The bc1 complex catalyzes the oxidation of menaquinol and the reduction of cytochrome c in the respiratory chain. The bc1 complex operates through a Q-cycle mechanism that couples electron transfer to generation of the proton gradient that drives ATP synthesis.</text>
</comment>
<proteinExistence type="predicted"/>
<evidence type="ECO:0000256" key="10">
    <source>
        <dbReference type="SAM" id="MobiDB-lite"/>
    </source>
</evidence>
<keyword evidence="3" id="KW-0001">2Fe-2S</keyword>
<name>A0ABQ2WA63_9ACTN</name>
<dbReference type="InterPro" id="IPR036922">
    <property type="entry name" value="Rieske_2Fe-2S_sf"/>
</dbReference>
<evidence type="ECO:0000256" key="6">
    <source>
        <dbReference type="ARBA" id="ARBA00023014"/>
    </source>
</evidence>
<dbReference type="InterPro" id="IPR017941">
    <property type="entry name" value="Rieske_2Fe-2S"/>
</dbReference>
<evidence type="ECO:0000256" key="2">
    <source>
        <dbReference type="ARBA" id="ARBA00015816"/>
    </source>
</evidence>